<keyword evidence="3" id="KW-1185">Reference proteome</keyword>
<gene>
    <name evidence="2" type="ORF">PVAP13_9NG359914</name>
</gene>
<reference evidence="2" key="1">
    <citation type="submission" date="2020-05" db="EMBL/GenBank/DDBJ databases">
        <title>WGS assembly of Panicum virgatum.</title>
        <authorList>
            <person name="Lovell J.T."/>
            <person name="Jenkins J."/>
            <person name="Shu S."/>
            <person name="Juenger T.E."/>
            <person name="Schmutz J."/>
        </authorList>
    </citation>
    <scope>NUCLEOTIDE SEQUENCE</scope>
    <source>
        <strain evidence="2">AP13</strain>
    </source>
</reference>
<accession>A0A8T0MQ18</accession>
<dbReference type="EMBL" id="CM029054">
    <property type="protein sequence ID" value="KAG2538778.1"/>
    <property type="molecule type" value="Genomic_DNA"/>
</dbReference>
<dbReference type="AlphaFoldDB" id="A0A8T0MQ18"/>
<evidence type="ECO:0000256" key="1">
    <source>
        <dbReference type="SAM" id="MobiDB-lite"/>
    </source>
</evidence>
<name>A0A8T0MQ18_PANVG</name>
<feature type="region of interest" description="Disordered" evidence="1">
    <location>
        <begin position="29"/>
        <end position="68"/>
    </location>
</feature>
<sequence>MNSPSPLPGEPAVGVYRQAYSGIPLAVRFSRYPGPDTSSPPRPRSGRLRPVASSPRGRPSPPPPVPVRLLPARSYLPAATRAARLPVSRSFPGCELHPPTTDMWGPGAH</sequence>
<comment type="caution">
    <text evidence="2">The sequence shown here is derived from an EMBL/GenBank/DDBJ whole genome shotgun (WGS) entry which is preliminary data.</text>
</comment>
<feature type="compositionally biased region" description="Low complexity" evidence="1">
    <location>
        <begin position="48"/>
        <end position="57"/>
    </location>
</feature>
<proteinExistence type="predicted"/>
<protein>
    <submittedName>
        <fullName evidence="2">Uncharacterized protein</fullName>
    </submittedName>
</protein>
<organism evidence="2 3">
    <name type="scientific">Panicum virgatum</name>
    <name type="common">Blackwell switchgrass</name>
    <dbReference type="NCBI Taxonomy" id="38727"/>
    <lineage>
        <taxon>Eukaryota</taxon>
        <taxon>Viridiplantae</taxon>
        <taxon>Streptophyta</taxon>
        <taxon>Embryophyta</taxon>
        <taxon>Tracheophyta</taxon>
        <taxon>Spermatophyta</taxon>
        <taxon>Magnoliopsida</taxon>
        <taxon>Liliopsida</taxon>
        <taxon>Poales</taxon>
        <taxon>Poaceae</taxon>
        <taxon>PACMAD clade</taxon>
        <taxon>Panicoideae</taxon>
        <taxon>Panicodae</taxon>
        <taxon>Paniceae</taxon>
        <taxon>Panicinae</taxon>
        <taxon>Panicum</taxon>
        <taxon>Panicum sect. Hiantes</taxon>
    </lineage>
</organism>
<evidence type="ECO:0000313" key="3">
    <source>
        <dbReference type="Proteomes" id="UP000823388"/>
    </source>
</evidence>
<dbReference type="Proteomes" id="UP000823388">
    <property type="component" value="Chromosome 9N"/>
</dbReference>
<feature type="region of interest" description="Disordered" evidence="1">
    <location>
        <begin position="89"/>
        <end position="109"/>
    </location>
</feature>
<evidence type="ECO:0000313" key="2">
    <source>
        <dbReference type="EMBL" id="KAG2538778.1"/>
    </source>
</evidence>